<dbReference type="InterPro" id="IPR015231">
    <property type="entry name" value="DUF1934"/>
</dbReference>
<reference evidence="1 2" key="1">
    <citation type="submission" date="2019-03" db="EMBL/GenBank/DDBJ databases">
        <title>Genomic Encyclopedia of Type Strains, Phase IV (KMG-IV): sequencing the most valuable type-strain genomes for metagenomic binning, comparative biology and taxonomic classification.</title>
        <authorList>
            <person name="Goeker M."/>
        </authorList>
    </citation>
    <scope>NUCLEOTIDE SEQUENCE [LARGE SCALE GENOMIC DNA]</scope>
    <source>
        <strain evidence="1 2">DSM 28287</strain>
    </source>
</reference>
<dbReference type="OrthoDB" id="1680906at2"/>
<dbReference type="AlphaFoldDB" id="A0A4R6PZ76"/>
<dbReference type="EMBL" id="SNXO01000032">
    <property type="protein sequence ID" value="TDP51091.1"/>
    <property type="molecule type" value="Genomic_DNA"/>
</dbReference>
<proteinExistence type="predicted"/>
<protein>
    <submittedName>
        <fullName evidence="1">Uncharacterized beta-barrel protein YwiB (DUF1934 family)</fullName>
    </submittedName>
</protein>
<evidence type="ECO:0000313" key="2">
    <source>
        <dbReference type="Proteomes" id="UP000295500"/>
    </source>
</evidence>
<organism evidence="1 2">
    <name type="scientific">Aminicella lysinilytica</name>
    <dbReference type="NCBI Taxonomy" id="433323"/>
    <lineage>
        <taxon>Bacteria</taxon>
        <taxon>Bacillati</taxon>
        <taxon>Bacillota</taxon>
        <taxon>Clostridia</taxon>
        <taxon>Peptostreptococcales</taxon>
        <taxon>Anaerovoracaceae</taxon>
        <taxon>Aminicella</taxon>
    </lineage>
</organism>
<dbReference type="InterPro" id="IPR012674">
    <property type="entry name" value="Calycin"/>
</dbReference>
<evidence type="ECO:0000313" key="1">
    <source>
        <dbReference type="EMBL" id="TDP51091.1"/>
    </source>
</evidence>
<dbReference type="Proteomes" id="UP000295500">
    <property type="component" value="Unassembled WGS sequence"/>
</dbReference>
<comment type="caution">
    <text evidence="1">The sequence shown here is derived from an EMBL/GenBank/DDBJ whole genome shotgun (WGS) entry which is preliminary data.</text>
</comment>
<name>A0A4R6PZ76_9FIRM</name>
<sequence length="141" mass="16104">MKDIMLKIIGKQFTNENPEEQMEFITEGKLFERNGSTYLIYDESDFSGFPGCKTSLKLKDDTVRMKRLGKDVGYGLEIEFKKGHRFFTKYETPYGVIDMEVLTNSVENNLSPEGRGNIDIDYHVSLGGMAEGRNELKIEVS</sequence>
<dbReference type="Gene3D" id="2.40.128.20">
    <property type="match status" value="1"/>
</dbReference>
<dbReference type="Pfam" id="PF09148">
    <property type="entry name" value="DUF1934"/>
    <property type="match status" value="1"/>
</dbReference>
<dbReference type="SUPFAM" id="SSF50814">
    <property type="entry name" value="Lipocalins"/>
    <property type="match status" value="1"/>
</dbReference>
<gene>
    <name evidence="1" type="ORF">EV211_13211</name>
</gene>
<keyword evidence="2" id="KW-1185">Reference proteome</keyword>
<accession>A0A4R6PZ76</accession>